<sequence length="759" mass="83371">MLNTLRKIVQEVNSAKDLKAALGIIVLRVKEAMGSQVCSVYLLDPETNRFVLMATEGLNKRSIGKVSMAPNEGLVGLVGTREEPLNLENAADHPRYRYFAETGEERYASFLGAPIIHHRRVVGVLVIQQKERRQFDEGEEAFLVTMSAQLAGVIAHAEATGSIRGLGRQGKGIQEAKFVGVPGSPGAAVGTAVVMLPPADLDVVPDKAIADIDAELGLFKTAIEGVRADMRALSAKLATQLRPEERALFDVYLMMLDDASLGSEVTTVIKTGQWAQGALRQVVTDHVNRFELMDDAYLRERASDVKDLGRRLLAYLQEERQQTLVYPDNTILISEELTPAMLGEVPEGKLVGLVSVLGSGNSHVAILARAMGIPTVMGLVDLPYSKVDGIQMIVDGYHGEVYTNPSDVLRKQFADVVEEEKQLALGLDALRDLPCVTIDGHRMPLWVNTGLLADVARAQKRGAEGVGLYRTEVPFMINQRFPSEKEQLAIYREQLAAFHPQPVTMRSLDIGGDKSLSYFPIKEDNPFLGWRGIRVTLDHPEIFLVQTRAMLKASEGLNNLRILLPMISGTHEVEEAQHLIHRAWGEVRDEGCDVPMPPVGVMIEVPAAVYQTRELARQVDFLSVGSNDLTQYLLAVDRNNPRVADLYDYLHPAVLQALQNVVRDAHAEGKPVSICGEMAGDPAAAVLLMAMGFDSLSMNATNLPKVKWMLRQINLSWARDLLAELMTIDNPQVIHSSLQLALKNLGLARMINPAAIKPL</sequence>
<dbReference type="GO" id="GO:0046872">
    <property type="term" value="F:metal ion binding"/>
    <property type="evidence" value="ECO:0007669"/>
    <property type="project" value="UniProtKB-KW"/>
</dbReference>
<dbReference type="OrthoDB" id="9765468at2"/>
<evidence type="ECO:0000256" key="12">
    <source>
        <dbReference type="ARBA" id="ARBA00022777"/>
    </source>
</evidence>
<dbReference type="SMART" id="SM00065">
    <property type="entry name" value="GAF"/>
    <property type="match status" value="1"/>
</dbReference>
<dbReference type="InterPro" id="IPR036637">
    <property type="entry name" value="Phosphohistidine_dom_sf"/>
</dbReference>
<dbReference type="PROSITE" id="PS00742">
    <property type="entry name" value="PEP_ENZYMES_2"/>
    <property type="match status" value="1"/>
</dbReference>
<evidence type="ECO:0000256" key="6">
    <source>
        <dbReference type="ARBA" id="ARBA00022448"/>
    </source>
</evidence>
<dbReference type="GO" id="GO:0009401">
    <property type="term" value="P:phosphoenolpyruvate-dependent sugar phosphotransferase system"/>
    <property type="evidence" value="ECO:0007669"/>
    <property type="project" value="UniProtKB-KW"/>
</dbReference>
<dbReference type="RefSeq" id="WP_019694129.1">
    <property type="nucleotide sequence ID" value="NZ_AFOY02000019.1"/>
</dbReference>
<dbReference type="GO" id="GO:0008965">
    <property type="term" value="F:phosphoenolpyruvate-protein phosphotransferase activity"/>
    <property type="evidence" value="ECO:0007669"/>
    <property type="project" value="UniProtKB-EC"/>
</dbReference>
<evidence type="ECO:0000256" key="4">
    <source>
        <dbReference type="ARBA" id="ARBA00007837"/>
    </source>
</evidence>
<dbReference type="SUPFAM" id="SSF55781">
    <property type="entry name" value="GAF domain-like"/>
    <property type="match status" value="1"/>
</dbReference>
<gene>
    <name evidence="15" type="ORF">HK44_014350</name>
</gene>
<reference evidence="15 16" key="1">
    <citation type="journal article" date="2011" name="J. Bacteriol.">
        <title>Draft genome sequence of the polycyclic aromatic hydrocarbon-degrading, genetically engineered bioluminescent bioreporter Pseudomonas fluorescens HK44.</title>
        <authorList>
            <person name="Chauhan A."/>
            <person name="Layton A.C."/>
            <person name="Williams D.E."/>
            <person name="Smartt A.E."/>
            <person name="Ripp S."/>
            <person name="Karpinets T.V."/>
            <person name="Brown S.D."/>
            <person name="Sayler G.S."/>
        </authorList>
    </citation>
    <scope>NUCLEOTIDE SEQUENCE [LARGE SCALE GENOMIC DNA]</scope>
    <source>
        <strain evidence="15 16">HK44</strain>
    </source>
</reference>
<evidence type="ECO:0000256" key="13">
    <source>
        <dbReference type="ARBA" id="ARBA00022842"/>
    </source>
</evidence>
<dbReference type="InterPro" id="IPR008731">
    <property type="entry name" value="PTS_EIN"/>
</dbReference>
<dbReference type="NCBIfam" id="NF008283">
    <property type="entry name" value="PRK11061.1"/>
    <property type="match status" value="1"/>
</dbReference>
<proteinExistence type="inferred from homology"/>
<dbReference type="AlphaFoldDB" id="A0A010RGY6"/>
<dbReference type="SUPFAM" id="SSF52009">
    <property type="entry name" value="Phosphohistidine domain"/>
    <property type="match status" value="1"/>
</dbReference>
<keyword evidence="6" id="KW-0813">Transport</keyword>
<keyword evidence="7" id="KW-0963">Cytoplasm</keyword>
<dbReference type="Gene3D" id="3.20.20.60">
    <property type="entry name" value="Phosphoenolpyruvate-binding domains"/>
    <property type="match status" value="1"/>
</dbReference>
<dbReference type="SUPFAM" id="SSF47831">
    <property type="entry name" value="Enzyme I of the PEP:sugar phosphotransferase system HPr-binding (sub)domain"/>
    <property type="match status" value="1"/>
</dbReference>
<comment type="similarity">
    <text evidence="4">Belongs to the PEP-utilizing enzyme family.</text>
</comment>
<dbReference type="InterPro" id="IPR008279">
    <property type="entry name" value="PEP-util_enz_mobile_dom"/>
</dbReference>
<evidence type="ECO:0000256" key="8">
    <source>
        <dbReference type="ARBA" id="ARBA00022597"/>
    </source>
</evidence>
<dbReference type="InterPro" id="IPR015813">
    <property type="entry name" value="Pyrv/PenolPyrv_kinase-like_dom"/>
</dbReference>
<feature type="domain" description="GAF" evidence="14">
    <location>
        <begin position="17"/>
        <end position="164"/>
    </location>
</feature>
<dbReference type="NCBIfam" id="TIGR01417">
    <property type="entry name" value="PTS_I_fam"/>
    <property type="match status" value="1"/>
</dbReference>
<dbReference type="GO" id="GO:0016301">
    <property type="term" value="F:kinase activity"/>
    <property type="evidence" value="ECO:0007669"/>
    <property type="project" value="UniProtKB-KW"/>
</dbReference>
<dbReference type="HOGENOM" id="CLU_007308_7_1_6"/>
<dbReference type="PRINTS" id="PR01736">
    <property type="entry name" value="PHPHTRNFRASE"/>
</dbReference>
<evidence type="ECO:0000256" key="7">
    <source>
        <dbReference type="ARBA" id="ARBA00022490"/>
    </source>
</evidence>
<dbReference type="Pfam" id="PF01590">
    <property type="entry name" value="GAF"/>
    <property type="match status" value="1"/>
</dbReference>
<keyword evidence="13" id="KW-0460">Magnesium</keyword>
<evidence type="ECO:0000256" key="11">
    <source>
        <dbReference type="ARBA" id="ARBA00022723"/>
    </source>
</evidence>
<dbReference type="InterPro" id="IPR003018">
    <property type="entry name" value="GAF"/>
</dbReference>
<evidence type="ECO:0000256" key="1">
    <source>
        <dbReference type="ARBA" id="ARBA00000683"/>
    </source>
</evidence>
<keyword evidence="8" id="KW-0762">Sugar transport</keyword>
<evidence type="ECO:0000256" key="10">
    <source>
        <dbReference type="ARBA" id="ARBA00022683"/>
    </source>
</evidence>
<dbReference type="InterPro" id="IPR029016">
    <property type="entry name" value="GAF-like_dom_sf"/>
</dbReference>
<keyword evidence="9 15" id="KW-0808">Transferase</keyword>
<keyword evidence="10" id="KW-0598">Phosphotransferase system</keyword>
<evidence type="ECO:0000256" key="2">
    <source>
        <dbReference type="ARBA" id="ARBA00001946"/>
    </source>
</evidence>
<dbReference type="InterPro" id="IPR000121">
    <property type="entry name" value="PEP_util_C"/>
</dbReference>
<dbReference type="EC" id="2.7.3.9" evidence="5"/>
<comment type="subcellular location">
    <subcellularLocation>
        <location evidence="3">Cytoplasm</location>
    </subcellularLocation>
</comment>
<keyword evidence="11" id="KW-0479">Metal-binding</keyword>
<keyword evidence="15" id="KW-0670">Pyruvate</keyword>
<evidence type="ECO:0000259" key="14">
    <source>
        <dbReference type="SMART" id="SM00065"/>
    </source>
</evidence>
<dbReference type="Gene3D" id="1.10.274.10">
    <property type="entry name" value="PtsI, HPr-binding domain"/>
    <property type="match status" value="1"/>
</dbReference>
<evidence type="ECO:0000256" key="9">
    <source>
        <dbReference type="ARBA" id="ARBA00022679"/>
    </source>
</evidence>
<dbReference type="eggNOG" id="COG3605">
    <property type="taxonomic scope" value="Bacteria"/>
</dbReference>
<dbReference type="GO" id="GO:0005737">
    <property type="term" value="C:cytoplasm"/>
    <property type="evidence" value="ECO:0007669"/>
    <property type="project" value="UniProtKB-SubCell"/>
</dbReference>
<dbReference type="InterPro" id="IPR036618">
    <property type="entry name" value="PtsI_HPr-bd_sf"/>
</dbReference>
<evidence type="ECO:0000313" key="15">
    <source>
        <dbReference type="EMBL" id="EXF91981.1"/>
    </source>
</evidence>
<keyword evidence="12" id="KW-0418">Kinase</keyword>
<dbReference type="EMBL" id="AFOY02000019">
    <property type="protein sequence ID" value="EXF91981.1"/>
    <property type="molecule type" value="Genomic_DNA"/>
</dbReference>
<dbReference type="InterPro" id="IPR023151">
    <property type="entry name" value="PEP_util_CS"/>
</dbReference>
<dbReference type="PATRIC" id="fig|1042209.11.peg.5291"/>
<comment type="cofactor">
    <cofactor evidence="2">
        <name>Mg(2+)</name>
        <dbReference type="ChEBI" id="CHEBI:18420"/>
    </cofactor>
</comment>
<evidence type="ECO:0000256" key="5">
    <source>
        <dbReference type="ARBA" id="ARBA00012232"/>
    </source>
</evidence>
<dbReference type="PANTHER" id="PTHR46244:SF1">
    <property type="entry name" value="PHOSPHOENOLPYRUVATE-DEPENDENT PHOSPHOTRANSFERASE SYSTEM"/>
    <property type="match status" value="1"/>
</dbReference>
<dbReference type="InterPro" id="IPR050499">
    <property type="entry name" value="PEP-utilizing_PTS_enzyme"/>
</dbReference>
<dbReference type="Gene3D" id="3.30.450.40">
    <property type="match status" value="1"/>
</dbReference>
<accession>A0A010RGY6</accession>
<dbReference type="Pfam" id="PF00391">
    <property type="entry name" value="PEP-utilizers"/>
    <property type="match status" value="1"/>
</dbReference>
<name>A0A010RGY6_PSEFL</name>
<dbReference type="Proteomes" id="UP000022611">
    <property type="component" value="Unassembled WGS sequence"/>
</dbReference>
<comment type="catalytic activity">
    <reaction evidence="1">
        <text>L-histidyl-[protein] + phosphoenolpyruvate = N(pros)-phospho-L-histidyl-[protein] + pyruvate</text>
        <dbReference type="Rhea" id="RHEA:23880"/>
        <dbReference type="Rhea" id="RHEA-COMP:9745"/>
        <dbReference type="Rhea" id="RHEA-COMP:9746"/>
        <dbReference type="ChEBI" id="CHEBI:15361"/>
        <dbReference type="ChEBI" id="CHEBI:29979"/>
        <dbReference type="ChEBI" id="CHEBI:58702"/>
        <dbReference type="ChEBI" id="CHEBI:64837"/>
        <dbReference type="EC" id="2.7.3.9"/>
    </reaction>
</comment>
<dbReference type="PANTHER" id="PTHR46244">
    <property type="entry name" value="PHOSPHOENOLPYRUVATE-PROTEIN PHOSPHOTRANSFERASE"/>
    <property type="match status" value="1"/>
</dbReference>
<evidence type="ECO:0000313" key="16">
    <source>
        <dbReference type="Proteomes" id="UP000022611"/>
    </source>
</evidence>
<evidence type="ECO:0000256" key="3">
    <source>
        <dbReference type="ARBA" id="ARBA00004496"/>
    </source>
</evidence>
<dbReference type="Pfam" id="PF02896">
    <property type="entry name" value="PEP-utilizers_C"/>
    <property type="match status" value="1"/>
</dbReference>
<protein>
    <recommendedName>
        <fullName evidence="5">phosphoenolpyruvate--protein phosphotransferase</fullName>
        <ecNumber evidence="5">2.7.3.9</ecNumber>
    </recommendedName>
</protein>
<dbReference type="SUPFAM" id="SSF51621">
    <property type="entry name" value="Phosphoenolpyruvate/pyruvate domain"/>
    <property type="match status" value="1"/>
</dbReference>
<comment type="caution">
    <text evidence="15">The sequence shown here is derived from an EMBL/GenBank/DDBJ whole genome shotgun (WGS) entry which is preliminary data.</text>
</comment>
<dbReference type="InterPro" id="IPR006318">
    <property type="entry name" value="PTS_EI-like"/>
</dbReference>
<dbReference type="Pfam" id="PF05524">
    <property type="entry name" value="PEP-utilisers_N"/>
    <property type="match status" value="1"/>
</dbReference>
<dbReference type="Gene3D" id="3.50.30.10">
    <property type="entry name" value="Phosphohistidine domain"/>
    <property type="match status" value="1"/>
</dbReference>
<organism evidence="15 16">
    <name type="scientific">Pseudomonas fluorescens HK44</name>
    <dbReference type="NCBI Taxonomy" id="1042209"/>
    <lineage>
        <taxon>Bacteria</taxon>
        <taxon>Pseudomonadati</taxon>
        <taxon>Pseudomonadota</taxon>
        <taxon>Gammaproteobacteria</taxon>
        <taxon>Pseudomonadales</taxon>
        <taxon>Pseudomonadaceae</taxon>
        <taxon>Pseudomonas</taxon>
    </lineage>
</organism>
<dbReference type="InterPro" id="IPR040442">
    <property type="entry name" value="Pyrv_kinase-like_dom_sf"/>
</dbReference>